<keyword evidence="2" id="KW-1185">Reference proteome</keyword>
<evidence type="ECO:0000313" key="1">
    <source>
        <dbReference type="EMBL" id="NYT36447.1"/>
    </source>
</evidence>
<comment type="caution">
    <text evidence="1">The sequence shown here is derived from an EMBL/GenBank/DDBJ whole genome shotgun (WGS) entry which is preliminary data.</text>
</comment>
<evidence type="ECO:0008006" key="3">
    <source>
        <dbReference type="Google" id="ProtNLM"/>
    </source>
</evidence>
<proteinExistence type="predicted"/>
<dbReference type="RefSeq" id="WP_129968425.1">
    <property type="nucleotide sequence ID" value="NZ_JACCEW010000002.1"/>
</dbReference>
<gene>
    <name evidence="1" type="ORF">H0A68_06145</name>
</gene>
<dbReference type="Proteomes" id="UP000580517">
    <property type="component" value="Unassembled WGS sequence"/>
</dbReference>
<evidence type="ECO:0000313" key="2">
    <source>
        <dbReference type="Proteomes" id="UP000580517"/>
    </source>
</evidence>
<dbReference type="AlphaFoldDB" id="A0A853F8Z1"/>
<reference evidence="1 2" key="1">
    <citation type="submission" date="2020-07" db="EMBL/GenBank/DDBJ databases">
        <title>Taxonomic revisions and descriptions of new bacterial species based on genomic comparisons in the high-G+C-content subgroup of the family Alcaligenaceae.</title>
        <authorList>
            <person name="Szabo A."/>
            <person name="Felfoldi T."/>
        </authorList>
    </citation>
    <scope>NUCLEOTIDE SEQUENCE [LARGE SCALE GENOMIC DNA]</scope>
    <source>
        <strain evidence="1 2">DSM 25264</strain>
    </source>
</reference>
<dbReference type="OrthoDB" id="7540582at2"/>
<organism evidence="1 2">
    <name type="scientific">Allopusillimonas soli</name>
    <dbReference type="NCBI Taxonomy" id="659016"/>
    <lineage>
        <taxon>Bacteria</taxon>
        <taxon>Pseudomonadati</taxon>
        <taxon>Pseudomonadota</taxon>
        <taxon>Betaproteobacteria</taxon>
        <taxon>Burkholderiales</taxon>
        <taxon>Alcaligenaceae</taxon>
        <taxon>Allopusillimonas</taxon>
    </lineage>
</organism>
<sequence>MKRHELFEKTGVLYSGIAANHTNALCTAFLEDPRTHISNKIAGIIDIEELRKEGTKARIVIEEEISSKLPEVILFSAEGMANLSAPELKKFNDWAKTLADEISVCYVVRNPVNYCASVMQQHLKGGDILESMYENPPLQNCKGRIGNAIQAFGRKNTHVYTFEEMTSYSQGIVEYFLNKIAAVKGSMASTILLEETKANESLSHEAALILSSLNRQRPMFVDGKHGTRRTMRELQAIELIRGEKFHLPAVVSEKIARLSEPDNIWLSDVFGITSYINITNNTSAPLRGLSSESIDSIAILLSNLMNGRYVIELLRRAEHMDANNEKDELSSIASELLRVAPEIKLPPLLSTLKEIN</sequence>
<dbReference type="EMBL" id="JACCEW010000002">
    <property type="protein sequence ID" value="NYT36447.1"/>
    <property type="molecule type" value="Genomic_DNA"/>
</dbReference>
<accession>A0A853F8Z1</accession>
<protein>
    <recommendedName>
        <fullName evidence="3">Sulfotransferase domain-containing protein</fullName>
    </recommendedName>
</protein>
<name>A0A853F8Z1_9BURK</name>